<accession>A0A0P1A6A0</accession>
<feature type="compositionally biased region" description="Basic and acidic residues" evidence="1">
    <location>
        <begin position="263"/>
        <end position="272"/>
    </location>
</feature>
<dbReference type="Proteomes" id="UP000054928">
    <property type="component" value="Unassembled WGS sequence"/>
</dbReference>
<dbReference type="GeneID" id="36395497"/>
<feature type="compositionally biased region" description="Polar residues" evidence="1">
    <location>
        <begin position="273"/>
        <end position="292"/>
    </location>
</feature>
<dbReference type="AlphaFoldDB" id="A0A0P1A6A0"/>
<feature type="signal peptide" evidence="2">
    <location>
        <begin position="1"/>
        <end position="22"/>
    </location>
</feature>
<name>A0A0P1A6A0_PLAHL</name>
<dbReference type="EMBL" id="CCYD01000109">
    <property type="protein sequence ID" value="CEG36124.1"/>
    <property type="molecule type" value="Genomic_DNA"/>
</dbReference>
<feature type="compositionally biased region" description="Acidic residues" evidence="1">
    <location>
        <begin position="376"/>
        <end position="385"/>
    </location>
</feature>
<keyword evidence="4" id="KW-1185">Reference proteome</keyword>
<reference evidence="4" key="1">
    <citation type="submission" date="2014-09" db="EMBL/GenBank/DDBJ databases">
        <authorList>
            <person name="Sharma Rahul"/>
            <person name="Thines Marco"/>
        </authorList>
    </citation>
    <scope>NUCLEOTIDE SEQUENCE [LARGE SCALE GENOMIC DNA]</scope>
</reference>
<feature type="compositionally biased region" description="Polar residues" evidence="1">
    <location>
        <begin position="302"/>
        <end position="311"/>
    </location>
</feature>
<feature type="compositionally biased region" description="Basic and acidic residues" evidence="1">
    <location>
        <begin position="325"/>
        <end position="341"/>
    </location>
</feature>
<evidence type="ECO:0000313" key="4">
    <source>
        <dbReference type="Proteomes" id="UP000054928"/>
    </source>
</evidence>
<feature type="compositionally biased region" description="Acidic residues" evidence="1">
    <location>
        <begin position="353"/>
        <end position="367"/>
    </location>
</feature>
<proteinExistence type="predicted"/>
<evidence type="ECO:0000313" key="3">
    <source>
        <dbReference type="EMBL" id="CEG36124.1"/>
    </source>
</evidence>
<feature type="compositionally biased region" description="Basic and acidic residues" evidence="1">
    <location>
        <begin position="163"/>
        <end position="180"/>
    </location>
</feature>
<dbReference type="RefSeq" id="XP_024572493.1">
    <property type="nucleotide sequence ID" value="XM_024716335.1"/>
</dbReference>
<organism evidence="3 4">
    <name type="scientific">Plasmopara halstedii</name>
    <name type="common">Downy mildew of sunflower</name>
    <dbReference type="NCBI Taxonomy" id="4781"/>
    <lineage>
        <taxon>Eukaryota</taxon>
        <taxon>Sar</taxon>
        <taxon>Stramenopiles</taxon>
        <taxon>Oomycota</taxon>
        <taxon>Peronosporomycetes</taxon>
        <taxon>Peronosporales</taxon>
        <taxon>Peronosporaceae</taxon>
        <taxon>Plasmopara</taxon>
    </lineage>
</organism>
<evidence type="ECO:0000256" key="1">
    <source>
        <dbReference type="SAM" id="MobiDB-lite"/>
    </source>
</evidence>
<feature type="region of interest" description="Disordered" evidence="1">
    <location>
        <begin position="119"/>
        <end position="385"/>
    </location>
</feature>
<feature type="compositionally biased region" description="Polar residues" evidence="1">
    <location>
        <begin position="190"/>
        <end position="206"/>
    </location>
</feature>
<evidence type="ECO:0008006" key="5">
    <source>
        <dbReference type="Google" id="ProtNLM"/>
    </source>
</evidence>
<feature type="compositionally biased region" description="Basic and acidic residues" evidence="1">
    <location>
        <begin position="230"/>
        <end position="256"/>
    </location>
</feature>
<feature type="chain" id="PRO_5006058412" description="RxLR-like protein" evidence="2">
    <location>
        <begin position="23"/>
        <end position="385"/>
    </location>
</feature>
<sequence>MKIYHPVLAAAILTMTLPLTSGTAVIRENSSLQNSLTGGVNDNKLDLSAKILDIEHEEVHNNSQVEDEEKTDETAKTGTAEDNTFQDGLLASTAPSSAKNNALSGDVANVKKTWRGGFDREKASAQTGDFNLPAEESIEEEMDELDKSQPKEEENAVQTEKIMISKEETTKDVMTAKDENLTAAAESRTAVFNTSSANAVHTSSPLNDIEIKDDSSTQEGGANSSAENLDENRQDEHNTSHDDEGKEFDGTVKHEDLEEETAEKEAAKDEHSVATTSSKIAMANNSSVNQPLVGNVNGDEVNPQNLTSTMAPPTIVEPIEVTNGAEEKKESEETNQDKDEIVLSNAESAAGEGENEEESNKDEESFEENAQPRNEDDSEEDSSDE</sequence>
<feature type="region of interest" description="Disordered" evidence="1">
    <location>
        <begin position="56"/>
        <end position="85"/>
    </location>
</feature>
<dbReference type="OMA" id="DEHNTSH"/>
<evidence type="ECO:0000256" key="2">
    <source>
        <dbReference type="SAM" id="SignalP"/>
    </source>
</evidence>
<feature type="compositionally biased region" description="Polar residues" evidence="1">
    <location>
        <begin position="217"/>
        <end position="227"/>
    </location>
</feature>
<keyword evidence="2" id="KW-0732">Signal</keyword>
<feature type="compositionally biased region" description="Basic and acidic residues" evidence="1">
    <location>
        <begin position="145"/>
        <end position="154"/>
    </location>
</feature>
<protein>
    <recommendedName>
        <fullName evidence="5">RxLR-like protein</fullName>
    </recommendedName>
</protein>